<dbReference type="SMR" id="A0A816PQ89"/>
<dbReference type="InterPro" id="IPR026961">
    <property type="entry name" value="PGG_dom"/>
</dbReference>
<feature type="transmembrane region" description="Helical" evidence="1">
    <location>
        <begin position="331"/>
        <end position="348"/>
    </location>
</feature>
<organism evidence="3">
    <name type="scientific">Brassica napus</name>
    <name type="common">Rape</name>
    <dbReference type="NCBI Taxonomy" id="3708"/>
    <lineage>
        <taxon>Eukaryota</taxon>
        <taxon>Viridiplantae</taxon>
        <taxon>Streptophyta</taxon>
        <taxon>Embryophyta</taxon>
        <taxon>Tracheophyta</taxon>
        <taxon>Spermatophyta</taxon>
        <taxon>Magnoliopsida</taxon>
        <taxon>eudicotyledons</taxon>
        <taxon>Gunneridae</taxon>
        <taxon>Pentapetalae</taxon>
        <taxon>rosids</taxon>
        <taxon>malvids</taxon>
        <taxon>Brassicales</taxon>
        <taxon>Brassicaceae</taxon>
        <taxon>Brassiceae</taxon>
        <taxon>Brassica</taxon>
    </lineage>
</organism>
<dbReference type="Pfam" id="PF12796">
    <property type="entry name" value="Ank_2"/>
    <property type="match status" value="1"/>
</dbReference>
<feature type="transmembrane region" description="Helical" evidence="1">
    <location>
        <begin position="409"/>
        <end position="429"/>
    </location>
</feature>
<dbReference type="Gene3D" id="1.25.40.20">
    <property type="entry name" value="Ankyrin repeat-containing domain"/>
    <property type="match status" value="1"/>
</dbReference>
<keyword evidence="1" id="KW-0472">Membrane</keyword>
<name>A0A816PQ89_BRANA</name>
<dbReference type="PANTHER" id="PTHR24128">
    <property type="entry name" value="HOMEOBOX PROTEIN WARIAI"/>
    <property type="match status" value="1"/>
</dbReference>
<feature type="transmembrane region" description="Helical" evidence="1">
    <location>
        <begin position="435"/>
        <end position="465"/>
    </location>
</feature>
<dbReference type="Pfam" id="PF13962">
    <property type="entry name" value="PGG"/>
    <property type="match status" value="1"/>
</dbReference>
<dbReference type="InterPro" id="IPR002110">
    <property type="entry name" value="Ankyrin_rpt"/>
</dbReference>
<proteinExistence type="predicted"/>
<keyword evidence="1" id="KW-1133">Transmembrane helix</keyword>
<gene>
    <name evidence="3" type="ORF">DARMORV10_A09P65550.1</name>
</gene>
<keyword evidence="1" id="KW-0812">Transmembrane</keyword>
<dbReference type="AlphaFoldDB" id="A0A816PQ89"/>
<dbReference type="Proteomes" id="UP001295469">
    <property type="component" value="Chromosome A09"/>
</dbReference>
<feature type="domain" description="PGG" evidence="2">
    <location>
        <begin position="327"/>
        <end position="404"/>
    </location>
</feature>
<evidence type="ECO:0000313" key="3">
    <source>
        <dbReference type="EMBL" id="CAF2051610.1"/>
    </source>
</evidence>
<reference evidence="3" key="1">
    <citation type="submission" date="2021-01" db="EMBL/GenBank/DDBJ databases">
        <authorList>
            <consortium name="Genoscope - CEA"/>
            <person name="William W."/>
        </authorList>
    </citation>
    <scope>NUCLEOTIDE SEQUENCE</scope>
</reference>
<evidence type="ECO:0000256" key="1">
    <source>
        <dbReference type="SAM" id="Phobius"/>
    </source>
</evidence>
<dbReference type="EMBL" id="HG994363">
    <property type="protein sequence ID" value="CAF2051610.1"/>
    <property type="molecule type" value="Genomic_DNA"/>
</dbReference>
<dbReference type="SMART" id="SM00248">
    <property type="entry name" value="ANK"/>
    <property type="match status" value="4"/>
</dbReference>
<dbReference type="SUPFAM" id="SSF48403">
    <property type="entry name" value="Ankyrin repeat"/>
    <property type="match status" value="1"/>
</dbReference>
<dbReference type="InterPro" id="IPR036770">
    <property type="entry name" value="Ankyrin_rpt-contain_sf"/>
</dbReference>
<protein>
    <submittedName>
        <fullName evidence="3">(rape) hypothetical protein</fullName>
    </submittedName>
</protein>
<dbReference type="PANTHER" id="PTHR24128:SF66">
    <property type="entry name" value="PGG DOMAIN-CONTAINING PROTEIN"/>
    <property type="match status" value="1"/>
</dbReference>
<evidence type="ECO:0000259" key="2">
    <source>
        <dbReference type="Pfam" id="PF13962"/>
    </source>
</evidence>
<sequence length="488" mass="54922">MCGRNKKTKTVEAEEEAWLLVMSIVVDVNRSDICESSSRRTRDESVFEKLKKAAQDGDIEELYKLIAEEQNILDHFDEVPFCETPLHVAAENGKTHFAMELVTLKPSLALKLNVSGFTPVNLALQNNHMRMVRGFIAIDRSLVRIMGRGRITPLHHVARIGDAELLSEILMACPFSIEDLTIKRETAVHIAVKNHQFMAFKVLFGWIKRANRVEILDWKDEDGNTVFHIAAAINQTEVMALLRKSVKIAAKNLNGKTAMDIFEAHQPPCFPEARTILRSAKERLFSCSTITLAEYLSKDLTFLEKRNNFLGLSNLSISRARPLTSSHRRDAIYVVVILIITTSFQAGFSPPGGFWQEDGVDHHNVYHKAGQMTMSFSNALIFNGFNGFAFLSSLYVIMILTIGLPMWKLIYCSTACLGLALLASYGTIFPYPNSYIGYIPLITFVYAFPSIITIMLFSVFMAFIVDKRGRRLVDFPASCFSSSHELSL</sequence>
<feature type="transmembrane region" description="Helical" evidence="1">
    <location>
        <begin position="380"/>
        <end position="402"/>
    </location>
</feature>
<accession>A0A816PQ89</accession>